<comment type="caution">
    <text evidence="19">The sequence shown here is derived from an EMBL/GenBank/DDBJ whole genome shotgun (WGS) entry which is preliminary data.</text>
</comment>
<evidence type="ECO:0000256" key="1">
    <source>
        <dbReference type="ARBA" id="ARBA00000915"/>
    </source>
</evidence>
<dbReference type="InterPro" id="IPR013115">
    <property type="entry name" value="HisG_C"/>
</dbReference>
<dbReference type="GO" id="GO:0000105">
    <property type="term" value="P:L-histidine biosynthetic process"/>
    <property type="evidence" value="ECO:0007669"/>
    <property type="project" value="UniProtKB-UniRule"/>
</dbReference>
<dbReference type="Pfam" id="PF08029">
    <property type="entry name" value="HisG_C"/>
    <property type="match status" value="1"/>
</dbReference>
<dbReference type="PANTHER" id="PTHR21403:SF10">
    <property type="entry name" value="ATP PHOSPHORIBOSYLTRANSFERASE"/>
    <property type="match status" value="1"/>
</dbReference>
<evidence type="ECO:0000256" key="15">
    <source>
        <dbReference type="ARBA" id="ARBA00024861"/>
    </source>
</evidence>
<keyword evidence="9 16" id="KW-0808">Transferase</keyword>
<dbReference type="EC" id="2.4.2.17" evidence="5 16"/>
<evidence type="ECO:0000256" key="7">
    <source>
        <dbReference type="ARBA" id="ARBA00022605"/>
    </source>
</evidence>
<comment type="function">
    <text evidence="15 16">Catalyzes the condensation of ATP and 5-phosphoribose 1-diphosphate to form N'-(5'-phosphoribosyl)-ATP (PR-ATP). Has a crucial role in the pathway because the rate of histidine biosynthesis seems to be controlled primarily by regulation of HisG enzymatic activity.</text>
</comment>
<dbReference type="GO" id="GO:0003879">
    <property type="term" value="F:ATP phosphoribosyltransferase activity"/>
    <property type="evidence" value="ECO:0007669"/>
    <property type="project" value="UniProtKB-UniRule"/>
</dbReference>
<keyword evidence="13 16" id="KW-0460">Magnesium</keyword>
<dbReference type="RefSeq" id="WP_184675981.1">
    <property type="nucleotide sequence ID" value="NZ_JACHGY010000001.1"/>
</dbReference>
<evidence type="ECO:0000256" key="10">
    <source>
        <dbReference type="ARBA" id="ARBA00022723"/>
    </source>
</evidence>
<comment type="activity regulation">
    <text evidence="16">Feedback inhibited by histidine.</text>
</comment>
<comment type="similarity">
    <text evidence="4 16">Belongs to the ATP phosphoribosyltransferase family. Long subfamily.</text>
</comment>
<evidence type="ECO:0000256" key="14">
    <source>
        <dbReference type="ARBA" id="ARBA00023102"/>
    </source>
</evidence>
<evidence type="ECO:0000256" key="13">
    <source>
        <dbReference type="ARBA" id="ARBA00022842"/>
    </source>
</evidence>
<feature type="domain" description="Histidine biosynthesis HisG C-terminal" evidence="18">
    <location>
        <begin position="219"/>
        <end position="291"/>
    </location>
</feature>
<gene>
    <name evidence="16" type="primary">hisG</name>
    <name evidence="19" type="ORF">HNQ40_000454</name>
</gene>
<evidence type="ECO:0000256" key="9">
    <source>
        <dbReference type="ARBA" id="ARBA00022679"/>
    </source>
</evidence>
<dbReference type="CDD" id="cd13593">
    <property type="entry name" value="PBP2_HisGL3"/>
    <property type="match status" value="1"/>
</dbReference>
<dbReference type="GO" id="GO:0005524">
    <property type="term" value="F:ATP binding"/>
    <property type="evidence" value="ECO:0007669"/>
    <property type="project" value="UniProtKB-KW"/>
</dbReference>
<sequence>MTTDPSKLRLGIPKGSLQDPTVDLFYRSGYRINVSSRSYYPEIDDPGMSAMMFRSQEMSRYVEDGVIDFGICGHDWVVENNSDVHEVCELEYSRATSNPIRWVLAVPEESDIHKPEDLAGGIIATELKQTVKRYFEGKNIPIKKIEFSWGATEVKARLIDGIVDCTETGSSLRANKLRVLDTLLTSTTRMIANHDAWADPAKREKIEDIALLLQGAISAKSQVGLKLNVPRAKLDAVLAQMPSAQSPTVNELADKDWVAVEVIVDRTVERELVPKLSRAGGQAIFSYPLNKIIP</sequence>
<keyword evidence="20" id="KW-1185">Reference proteome</keyword>
<feature type="domain" description="ATP phosphoribosyltransferase catalytic" evidence="17">
    <location>
        <begin position="54"/>
        <end position="214"/>
    </location>
</feature>
<dbReference type="InterPro" id="IPR011322">
    <property type="entry name" value="N-reg_PII-like_a/b"/>
</dbReference>
<proteinExistence type="inferred from homology"/>
<accession>A0A7X0H3K6</accession>
<dbReference type="Proteomes" id="UP000541810">
    <property type="component" value="Unassembled WGS sequence"/>
</dbReference>
<comment type="cofactor">
    <cofactor evidence="16">
        <name>Mg(2+)</name>
        <dbReference type="ChEBI" id="CHEBI:18420"/>
    </cofactor>
</comment>
<keyword evidence="10 16" id="KW-0479">Metal-binding</keyword>
<dbReference type="PANTHER" id="PTHR21403">
    <property type="entry name" value="ATP PHOSPHORIBOSYLTRANSFERASE ATP-PRTASE"/>
    <property type="match status" value="1"/>
</dbReference>
<comment type="subcellular location">
    <subcellularLocation>
        <location evidence="2 16">Cytoplasm</location>
    </subcellularLocation>
</comment>
<evidence type="ECO:0000256" key="11">
    <source>
        <dbReference type="ARBA" id="ARBA00022741"/>
    </source>
</evidence>
<evidence type="ECO:0000256" key="5">
    <source>
        <dbReference type="ARBA" id="ARBA00011946"/>
    </source>
</evidence>
<keyword evidence="6 16" id="KW-0963">Cytoplasm</keyword>
<keyword evidence="7 16" id="KW-0028">Amino-acid biosynthesis</keyword>
<reference evidence="19 20" key="1">
    <citation type="submission" date="2020-08" db="EMBL/GenBank/DDBJ databases">
        <title>Genomic Encyclopedia of Type Strains, Phase IV (KMG-IV): sequencing the most valuable type-strain genomes for metagenomic binning, comparative biology and taxonomic classification.</title>
        <authorList>
            <person name="Goeker M."/>
        </authorList>
    </citation>
    <scope>NUCLEOTIDE SEQUENCE [LARGE SCALE GENOMIC DNA]</scope>
    <source>
        <strain evidence="19 20">DSM 103725</strain>
    </source>
</reference>
<evidence type="ECO:0000256" key="8">
    <source>
        <dbReference type="ARBA" id="ARBA00022676"/>
    </source>
</evidence>
<keyword evidence="8 16" id="KW-0328">Glycosyltransferase</keyword>
<dbReference type="Gene3D" id="3.30.70.120">
    <property type="match status" value="1"/>
</dbReference>
<dbReference type="Gene3D" id="3.40.190.10">
    <property type="entry name" value="Periplasmic binding protein-like II"/>
    <property type="match status" value="2"/>
</dbReference>
<dbReference type="GO" id="GO:0000287">
    <property type="term" value="F:magnesium ion binding"/>
    <property type="evidence" value="ECO:0007669"/>
    <property type="project" value="UniProtKB-UniRule"/>
</dbReference>
<keyword evidence="14 16" id="KW-0368">Histidine biosynthesis</keyword>
<evidence type="ECO:0000256" key="6">
    <source>
        <dbReference type="ARBA" id="ARBA00022490"/>
    </source>
</evidence>
<dbReference type="GO" id="GO:0005737">
    <property type="term" value="C:cytoplasm"/>
    <property type="evidence" value="ECO:0007669"/>
    <property type="project" value="UniProtKB-SubCell"/>
</dbReference>
<evidence type="ECO:0000313" key="19">
    <source>
        <dbReference type="EMBL" id="MBB6428648.1"/>
    </source>
</evidence>
<dbReference type="NCBIfam" id="TIGR00070">
    <property type="entry name" value="hisG"/>
    <property type="match status" value="1"/>
</dbReference>
<evidence type="ECO:0000256" key="2">
    <source>
        <dbReference type="ARBA" id="ARBA00004496"/>
    </source>
</evidence>
<name>A0A7X0H3K6_9BACT</name>
<dbReference type="AlphaFoldDB" id="A0A7X0H3K6"/>
<comment type="catalytic activity">
    <reaction evidence="1 16">
        <text>1-(5-phospho-beta-D-ribosyl)-ATP + diphosphate = 5-phospho-alpha-D-ribose 1-diphosphate + ATP</text>
        <dbReference type="Rhea" id="RHEA:18473"/>
        <dbReference type="ChEBI" id="CHEBI:30616"/>
        <dbReference type="ChEBI" id="CHEBI:33019"/>
        <dbReference type="ChEBI" id="CHEBI:58017"/>
        <dbReference type="ChEBI" id="CHEBI:73183"/>
        <dbReference type="EC" id="2.4.2.17"/>
    </reaction>
</comment>
<dbReference type="NCBIfam" id="TIGR03455">
    <property type="entry name" value="HisG_C-term"/>
    <property type="match status" value="1"/>
</dbReference>
<evidence type="ECO:0000259" key="18">
    <source>
        <dbReference type="Pfam" id="PF08029"/>
    </source>
</evidence>
<dbReference type="EMBL" id="JACHGY010000001">
    <property type="protein sequence ID" value="MBB6428648.1"/>
    <property type="molecule type" value="Genomic_DNA"/>
</dbReference>
<evidence type="ECO:0000256" key="16">
    <source>
        <dbReference type="HAMAP-Rule" id="MF_00079"/>
    </source>
</evidence>
<dbReference type="HAMAP" id="MF_00079">
    <property type="entry name" value="HisG_Long"/>
    <property type="match status" value="1"/>
</dbReference>
<dbReference type="UniPathway" id="UPA00031">
    <property type="reaction ID" value="UER00006"/>
</dbReference>
<keyword evidence="12 16" id="KW-0067">ATP-binding</keyword>
<dbReference type="Pfam" id="PF01634">
    <property type="entry name" value="HisG"/>
    <property type="match status" value="1"/>
</dbReference>
<dbReference type="SUPFAM" id="SSF53850">
    <property type="entry name" value="Periplasmic binding protein-like II"/>
    <property type="match status" value="1"/>
</dbReference>
<organism evidence="19 20">
    <name type="scientific">Algisphaera agarilytica</name>
    <dbReference type="NCBI Taxonomy" id="1385975"/>
    <lineage>
        <taxon>Bacteria</taxon>
        <taxon>Pseudomonadati</taxon>
        <taxon>Planctomycetota</taxon>
        <taxon>Phycisphaerae</taxon>
        <taxon>Phycisphaerales</taxon>
        <taxon>Phycisphaeraceae</taxon>
        <taxon>Algisphaera</taxon>
    </lineage>
</organism>
<dbReference type="SUPFAM" id="SSF54913">
    <property type="entry name" value="GlnB-like"/>
    <property type="match status" value="1"/>
</dbReference>
<evidence type="ECO:0000256" key="3">
    <source>
        <dbReference type="ARBA" id="ARBA00004667"/>
    </source>
</evidence>
<evidence type="ECO:0000256" key="12">
    <source>
        <dbReference type="ARBA" id="ARBA00022840"/>
    </source>
</evidence>
<dbReference type="InterPro" id="IPR001348">
    <property type="entry name" value="ATP_PRibTrfase_HisG"/>
</dbReference>
<protein>
    <recommendedName>
        <fullName evidence="5 16">ATP phosphoribosyltransferase</fullName>
        <shortName evidence="16">ATP-PRT</shortName>
        <shortName evidence="16">ATP-PRTase</shortName>
        <ecNumber evidence="5 16">2.4.2.17</ecNumber>
    </recommendedName>
</protein>
<evidence type="ECO:0000256" key="4">
    <source>
        <dbReference type="ARBA" id="ARBA00007955"/>
    </source>
</evidence>
<comment type="pathway">
    <text evidence="3 16">Amino-acid biosynthesis; L-histidine biosynthesis; L-histidine from 5-phospho-alpha-D-ribose 1-diphosphate: step 1/9.</text>
</comment>
<dbReference type="InterPro" id="IPR015867">
    <property type="entry name" value="N-reg_PII/ATP_PRibTrfase_C"/>
</dbReference>
<keyword evidence="11 16" id="KW-0547">Nucleotide-binding</keyword>
<evidence type="ECO:0000313" key="20">
    <source>
        <dbReference type="Proteomes" id="UP000541810"/>
    </source>
</evidence>
<dbReference type="InterPro" id="IPR013820">
    <property type="entry name" value="ATP_PRibTrfase_cat"/>
</dbReference>
<dbReference type="InterPro" id="IPR020621">
    <property type="entry name" value="ATP-PRT_HisG_long"/>
</dbReference>
<evidence type="ECO:0000259" key="17">
    <source>
        <dbReference type="Pfam" id="PF01634"/>
    </source>
</evidence>